<evidence type="ECO:0000313" key="12">
    <source>
        <dbReference type="Proteomes" id="UP000252085"/>
    </source>
</evidence>
<reference evidence="11 12" key="1">
    <citation type="submission" date="2016-04" db="EMBL/GenBank/DDBJ databases">
        <authorList>
            <person name="Evans L.H."/>
            <person name="Alamgir A."/>
            <person name="Owens N."/>
            <person name="Weber N.D."/>
            <person name="Virtaneva K."/>
            <person name="Barbian K."/>
            <person name="Babar A."/>
            <person name="Rosenke K."/>
        </authorList>
    </citation>
    <scope>NUCLEOTIDE SEQUENCE [LARGE SCALE GENOMIC DNA]</scope>
    <source>
        <strain evidence="11">NIES-2108</strain>
    </source>
</reference>
<dbReference type="Pfam" id="PF05419">
    <property type="entry name" value="GUN4"/>
    <property type="match status" value="1"/>
</dbReference>
<proteinExistence type="predicted"/>
<evidence type="ECO:0000256" key="5">
    <source>
        <dbReference type="ARBA" id="ARBA00022777"/>
    </source>
</evidence>
<dbReference type="Proteomes" id="UP000252085">
    <property type="component" value="Unassembled WGS sequence"/>
</dbReference>
<dbReference type="InterPro" id="IPR008629">
    <property type="entry name" value="GUN4-like"/>
</dbReference>
<name>A0A367RB19_NOSPU</name>
<dbReference type="InterPro" id="IPR017441">
    <property type="entry name" value="Protein_kinase_ATP_BS"/>
</dbReference>
<dbReference type="Gene3D" id="1.10.510.10">
    <property type="entry name" value="Transferase(Phosphotransferase) domain 1"/>
    <property type="match status" value="1"/>
</dbReference>
<evidence type="ECO:0000256" key="7">
    <source>
        <dbReference type="ARBA" id="ARBA00047899"/>
    </source>
</evidence>
<evidence type="ECO:0000256" key="2">
    <source>
        <dbReference type="ARBA" id="ARBA00022527"/>
    </source>
</evidence>
<dbReference type="PROSITE" id="PS50011">
    <property type="entry name" value="PROTEIN_KINASE_DOM"/>
    <property type="match status" value="1"/>
</dbReference>
<organism evidence="11 12">
    <name type="scientific">Nostoc punctiforme NIES-2108</name>
    <dbReference type="NCBI Taxonomy" id="1356359"/>
    <lineage>
        <taxon>Bacteria</taxon>
        <taxon>Bacillati</taxon>
        <taxon>Cyanobacteriota</taxon>
        <taxon>Cyanophyceae</taxon>
        <taxon>Nostocales</taxon>
        <taxon>Nostocaceae</taxon>
        <taxon>Nostoc</taxon>
    </lineage>
</organism>
<gene>
    <name evidence="11" type="ORF">A6769_25245</name>
</gene>
<dbReference type="InterPro" id="IPR037215">
    <property type="entry name" value="GUN4-like_sf"/>
</dbReference>
<feature type="binding site" evidence="9">
    <location>
        <position position="65"/>
    </location>
    <ligand>
        <name>ATP</name>
        <dbReference type="ChEBI" id="CHEBI:30616"/>
    </ligand>
</feature>
<dbReference type="InterPro" id="IPR011009">
    <property type="entry name" value="Kinase-like_dom_sf"/>
</dbReference>
<dbReference type="NCBIfam" id="NF045510">
    <property type="entry name" value="4Cys_prefix_kin"/>
    <property type="match status" value="1"/>
</dbReference>
<feature type="domain" description="Protein kinase" evidence="10">
    <location>
        <begin position="34"/>
        <end position="298"/>
    </location>
</feature>
<dbReference type="EC" id="2.7.11.1" evidence="1"/>
<evidence type="ECO:0000256" key="6">
    <source>
        <dbReference type="ARBA" id="ARBA00022840"/>
    </source>
</evidence>
<evidence type="ECO:0000259" key="10">
    <source>
        <dbReference type="PROSITE" id="PS50011"/>
    </source>
</evidence>
<dbReference type="Gene3D" id="3.30.200.20">
    <property type="entry name" value="Phosphorylase Kinase, domain 1"/>
    <property type="match status" value="1"/>
</dbReference>
<dbReference type="EMBL" id="LXQE01000160">
    <property type="protein sequence ID" value="RCJ33289.1"/>
    <property type="molecule type" value="Genomic_DNA"/>
</dbReference>
<dbReference type="SUPFAM" id="SSF140869">
    <property type="entry name" value="GUN4-like"/>
    <property type="match status" value="1"/>
</dbReference>
<accession>A0A367RB19</accession>
<dbReference type="Pfam" id="PF00069">
    <property type="entry name" value="Pkinase"/>
    <property type="match status" value="1"/>
</dbReference>
<dbReference type="PROSITE" id="PS00107">
    <property type="entry name" value="PROTEIN_KINASE_ATP"/>
    <property type="match status" value="1"/>
</dbReference>
<comment type="catalytic activity">
    <reaction evidence="8">
        <text>L-seryl-[protein] + ATP = O-phospho-L-seryl-[protein] + ADP + H(+)</text>
        <dbReference type="Rhea" id="RHEA:17989"/>
        <dbReference type="Rhea" id="RHEA-COMP:9863"/>
        <dbReference type="Rhea" id="RHEA-COMP:11604"/>
        <dbReference type="ChEBI" id="CHEBI:15378"/>
        <dbReference type="ChEBI" id="CHEBI:29999"/>
        <dbReference type="ChEBI" id="CHEBI:30616"/>
        <dbReference type="ChEBI" id="CHEBI:83421"/>
        <dbReference type="ChEBI" id="CHEBI:456216"/>
        <dbReference type="EC" id="2.7.11.1"/>
    </reaction>
</comment>
<comment type="caution">
    <text evidence="11">The sequence shown here is derived from an EMBL/GenBank/DDBJ whole genome shotgun (WGS) entry which is preliminary data.</text>
</comment>
<dbReference type="GO" id="GO:0005524">
    <property type="term" value="F:ATP binding"/>
    <property type="evidence" value="ECO:0007669"/>
    <property type="project" value="UniProtKB-UniRule"/>
</dbReference>
<evidence type="ECO:0000256" key="9">
    <source>
        <dbReference type="PROSITE-ProRule" id="PRU10141"/>
    </source>
</evidence>
<evidence type="ECO:0000256" key="4">
    <source>
        <dbReference type="ARBA" id="ARBA00022741"/>
    </source>
</evidence>
<dbReference type="CDD" id="cd16383">
    <property type="entry name" value="GUN4"/>
    <property type="match status" value="1"/>
</dbReference>
<dbReference type="PANTHER" id="PTHR24363:SF0">
    <property type="entry name" value="SERINE_THREONINE KINASE LIKE DOMAIN CONTAINING 1"/>
    <property type="match status" value="1"/>
</dbReference>
<dbReference type="Gene3D" id="1.25.40.620">
    <property type="match status" value="1"/>
</dbReference>
<evidence type="ECO:0000256" key="3">
    <source>
        <dbReference type="ARBA" id="ARBA00022679"/>
    </source>
</evidence>
<evidence type="ECO:0000256" key="8">
    <source>
        <dbReference type="ARBA" id="ARBA00048679"/>
    </source>
</evidence>
<dbReference type="AlphaFoldDB" id="A0A367RB19"/>
<keyword evidence="2 11" id="KW-0723">Serine/threonine-protein kinase</keyword>
<keyword evidence="6 9" id="KW-0067">ATP-binding</keyword>
<protein>
    <recommendedName>
        <fullName evidence="1">non-specific serine/threonine protein kinase</fullName>
        <ecNumber evidence="1">2.7.11.1</ecNumber>
    </recommendedName>
</protein>
<keyword evidence="3" id="KW-0808">Transferase</keyword>
<dbReference type="SMART" id="SM00220">
    <property type="entry name" value="S_TKc"/>
    <property type="match status" value="1"/>
</dbReference>
<dbReference type="CDD" id="cd14014">
    <property type="entry name" value="STKc_PknB_like"/>
    <property type="match status" value="1"/>
</dbReference>
<evidence type="ECO:0000313" key="11">
    <source>
        <dbReference type="EMBL" id="RCJ33289.1"/>
    </source>
</evidence>
<dbReference type="Gene3D" id="1.10.10.1770">
    <property type="entry name" value="Gun4-like"/>
    <property type="match status" value="1"/>
</dbReference>
<keyword evidence="4 9" id="KW-0547">Nucleotide-binding</keyword>
<dbReference type="PANTHER" id="PTHR24363">
    <property type="entry name" value="SERINE/THREONINE PROTEIN KINASE"/>
    <property type="match status" value="1"/>
</dbReference>
<dbReference type="GO" id="GO:0004674">
    <property type="term" value="F:protein serine/threonine kinase activity"/>
    <property type="evidence" value="ECO:0007669"/>
    <property type="project" value="UniProtKB-KW"/>
</dbReference>
<comment type="catalytic activity">
    <reaction evidence="7">
        <text>L-threonyl-[protein] + ATP = O-phospho-L-threonyl-[protein] + ADP + H(+)</text>
        <dbReference type="Rhea" id="RHEA:46608"/>
        <dbReference type="Rhea" id="RHEA-COMP:11060"/>
        <dbReference type="Rhea" id="RHEA-COMP:11605"/>
        <dbReference type="ChEBI" id="CHEBI:15378"/>
        <dbReference type="ChEBI" id="CHEBI:30013"/>
        <dbReference type="ChEBI" id="CHEBI:30616"/>
        <dbReference type="ChEBI" id="CHEBI:61977"/>
        <dbReference type="ChEBI" id="CHEBI:456216"/>
        <dbReference type="EC" id="2.7.11.1"/>
    </reaction>
</comment>
<evidence type="ECO:0000256" key="1">
    <source>
        <dbReference type="ARBA" id="ARBA00012513"/>
    </source>
</evidence>
<keyword evidence="5 11" id="KW-0418">Kinase</keyword>
<dbReference type="SUPFAM" id="SSF56112">
    <property type="entry name" value="Protein kinase-like (PK-like)"/>
    <property type="match status" value="1"/>
</dbReference>
<dbReference type="InterPro" id="IPR000719">
    <property type="entry name" value="Prot_kinase_dom"/>
</dbReference>
<sequence length="450" mass="51627">MSYCTNIDCLRPQNSNTSRFCNSCGQELLLKQRYRPLAVIGSGGFGRTFLAIDEHLPDQPKCAVKQLCFQKENTEIWHKAVNLFHQEALRLNELEHSQIPKLLAHFEQNQKFYIVEELVDGQTLAQELQKKGIFQEPQIWEILKSLLLTLQFIHSRQVIHRDIKPENIMRRSGRGDLVLIDFGVAKLANNMKQLRTGTIVGSPEYIAPEQMRGKALPASDLYSLGVTCIYLLTNVSPFDLFDIANDRWVWQEYLPANNTVSVHLGEILNKLLQNAVSQRFQSATEVLQILEQQPKKLLNISNYRTVNTIDYTHLRDLLAKGKWELADRETWELMCQALAKPRGSYIFSSDIEKLPCQDLQTIDLLWVNYSHKRFGFSIQTLIYKNVNGDYGVFCNQVGWHTYNYSYANSEFNFSLKAPIGHLPSRIWIGGSQPWRYPDALAVKLAACGIS</sequence>